<sequence>MVQAIPKPLTFEDFLEQYPDNGGIYELINGEMVEVNPTGSHEEVVAYLVAEMNLEIRRQQLTYFLPRTCTIKPNTPNTAYKPDVVVLDRAALAAEPLWEKASTITRRESAQLVVEVVSTNWRDDYGHKLTDYEEFGIAEYWIVDFKALGATRYIGSPKVPTVSVYGLIDGEYQVSRFRGSDRILSVIFPELQITAEQILTAAS</sequence>
<dbReference type="OrthoDB" id="428427at2"/>
<dbReference type="RefSeq" id="WP_073071539.1">
    <property type="nucleotide sequence ID" value="NZ_MPPI01000011.1"/>
</dbReference>
<dbReference type="AlphaFoldDB" id="A0A2T1DFM1"/>
<feature type="domain" description="Putative restriction endonuclease" evidence="1">
    <location>
        <begin position="11"/>
        <end position="195"/>
    </location>
</feature>
<name>A0A2T1DFM1_9CYAN</name>
<dbReference type="Pfam" id="PF05685">
    <property type="entry name" value="Uma2"/>
    <property type="match status" value="1"/>
</dbReference>
<evidence type="ECO:0000259" key="1">
    <source>
        <dbReference type="Pfam" id="PF05685"/>
    </source>
</evidence>
<gene>
    <name evidence="2" type="ORF">C7B65_12025</name>
</gene>
<dbReference type="GO" id="GO:0004519">
    <property type="term" value="F:endonuclease activity"/>
    <property type="evidence" value="ECO:0007669"/>
    <property type="project" value="UniProtKB-KW"/>
</dbReference>
<keyword evidence="2" id="KW-0378">Hydrolase</keyword>
<accession>A0A2T1DFM1</accession>
<keyword evidence="2" id="KW-0540">Nuclease</keyword>
<dbReference type="PANTHER" id="PTHR34107">
    <property type="entry name" value="SLL0198 PROTEIN-RELATED"/>
    <property type="match status" value="1"/>
</dbReference>
<dbReference type="EMBL" id="PVWG01000011">
    <property type="protein sequence ID" value="PSB19292.1"/>
    <property type="molecule type" value="Genomic_DNA"/>
</dbReference>
<evidence type="ECO:0000313" key="3">
    <source>
        <dbReference type="Proteomes" id="UP000238634"/>
    </source>
</evidence>
<protein>
    <submittedName>
        <fullName evidence="2">Uma2 family endonuclease</fullName>
    </submittedName>
</protein>
<keyword evidence="3" id="KW-1185">Reference proteome</keyword>
<proteinExistence type="predicted"/>
<dbReference type="Gene3D" id="3.90.1570.10">
    <property type="entry name" value="tt1808, chain A"/>
    <property type="match status" value="1"/>
</dbReference>
<dbReference type="STRING" id="1920490.GCA_001895925_04507"/>
<dbReference type="InterPro" id="IPR008538">
    <property type="entry name" value="Uma2"/>
</dbReference>
<reference evidence="2 3" key="2">
    <citation type="submission" date="2018-03" db="EMBL/GenBank/DDBJ databases">
        <title>The ancient ancestry and fast evolution of plastids.</title>
        <authorList>
            <person name="Moore K.R."/>
            <person name="Magnabosco C."/>
            <person name="Momper L."/>
            <person name="Gold D.A."/>
            <person name="Bosak T."/>
            <person name="Fournier G.P."/>
        </authorList>
    </citation>
    <scope>NUCLEOTIDE SEQUENCE [LARGE SCALE GENOMIC DNA]</scope>
    <source>
        <strain evidence="2 3">ULC007</strain>
    </source>
</reference>
<dbReference type="SUPFAM" id="SSF52980">
    <property type="entry name" value="Restriction endonuclease-like"/>
    <property type="match status" value="1"/>
</dbReference>
<dbReference type="PANTHER" id="PTHR34107:SF2">
    <property type="entry name" value="SLL0888 PROTEIN"/>
    <property type="match status" value="1"/>
</dbReference>
<dbReference type="InterPro" id="IPR011335">
    <property type="entry name" value="Restrct_endonuc-II-like"/>
</dbReference>
<organism evidence="2 3">
    <name type="scientific">Phormidesmis priestleyi ULC007</name>
    <dbReference type="NCBI Taxonomy" id="1920490"/>
    <lineage>
        <taxon>Bacteria</taxon>
        <taxon>Bacillati</taxon>
        <taxon>Cyanobacteriota</taxon>
        <taxon>Cyanophyceae</taxon>
        <taxon>Leptolyngbyales</taxon>
        <taxon>Leptolyngbyaceae</taxon>
        <taxon>Phormidesmis</taxon>
    </lineage>
</organism>
<dbReference type="Proteomes" id="UP000238634">
    <property type="component" value="Unassembled WGS sequence"/>
</dbReference>
<reference evidence="2 3" key="1">
    <citation type="submission" date="2018-02" db="EMBL/GenBank/DDBJ databases">
        <authorList>
            <person name="Cohen D.B."/>
            <person name="Kent A.D."/>
        </authorList>
    </citation>
    <scope>NUCLEOTIDE SEQUENCE [LARGE SCALE GENOMIC DNA]</scope>
    <source>
        <strain evidence="2 3">ULC007</strain>
    </source>
</reference>
<dbReference type="InterPro" id="IPR012296">
    <property type="entry name" value="Nuclease_put_TT1808"/>
</dbReference>
<comment type="caution">
    <text evidence="2">The sequence shown here is derived from an EMBL/GenBank/DDBJ whole genome shotgun (WGS) entry which is preliminary data.</text>
</comment>
<dbReference type="CDD" id="cd06260">
    <property type="entry name" value="DUF820-like"/>
    <property type="match status" value="1"/>
</dbReference>
<keyword evidence="2" id="KW-0255">Endonuclease</keyword>
<evidence type="ECO:0000313" key="2">
    <source>
        <dbReference type="EMBL" id="PSB19292.1"/>
    </source>
</evidence>